<proteinExistence type="predicted"/>
<keyword evidence="2" id="KW-1185">Reference proteome</keyword>
<dbReference type="EMBL" id="BAMD01000011">
    <property type="protein sequence ID" value="GAF02576.1"/>
    <property type="molecule type" value="Genomic_DNA"/>
</dbReference>
<gene>
    <name evidence="1" type="ORF">JCM21142_31214</name>
</gene>
<comment type="caution">
    <text evidence="1">The sequence shown here is derived from an EMBL/GenBank/DDBJ whole genome shotgun (WGS) entry which is preliminary data.</text>
</comment>
<sequence length="228" mass="26112">MDFKDIYTELEKCGAEENRKVFRRHGAKGELFGVSFADMRKLKDEVVAPDGRKGVNHHIARELWNTRNIDARILACMIADPKIITHNEANRWVANVRYYVLADYFAELIARSSFGLDIMYLWIQSPDEYIKRVGFSILNYFAKNDQSKSDLFFTGFIQKIKNELQTSPNRAKEGMNTCLISIGGRTEALREKVLQAASVIGPVDIDHGEATCKTLVIEEYVNKVWARK</sequence>
<dbReference type="OrthoDB" id="1117222at2"/>
<dbReference type="PANTHER" id="PTHR41291:SF1">
    <property type="entry name" value="DNA ALKYLATION REPAIR PROTEIN"/>
    <property type="match status" value="1"/>
</dbReference>
<dbReference type="AlphaFoldDB" id="W7YDM6"/>
<reference evidence="1 2" key="1">
    <citation type="journal article" date="2014" name="Genome Announc.">
        <title>Draft Genome Sequence of Cytophaga fermentans JCM 21142T, a Facultative Anaerobe Isolated from Marine Mud.</title>
        <authorList>
            <person name="Starns D."/>
            <person name="Oshima K."/>
            <person name="Suda W."/>
            <person name="Iino T."/>
            <person name="Yuki M."/>
            <person name="Inoue J."/>
            <person name="Kitamura K."/>
            <person name="Iida T."/>
            <person name="Darby A."/>
            <person name="Hattori M."/>
            <person name="Ohkuma M."/>
        </authorList>
    </citation>
    <scope>NUCLEOTIDE SEQUENCE [LARGE SCALE GENOMIC DNA]</scope>
    <source>
        <strain evidence="1 2">JCM 21142</strain>
    </source>
</reference>
<name>W7YDM6_9BACT</name>
<evidence type="ECO:0000313" key="2">
    <source>
        <dbReference type="Proteomes" id="UP000019402"/>
    </source>
</evidence>
<dbReference type="SUPFAM" id="SSF48371">
    <property type="entry name" value="ARM repeat"/>
    <property type="match status" value="1"/>
</dbReference>
<dbReference type="CDD" id="cd06561">
    <property type="entry name" value="AlkD_like"/>
    <property type="match status" value="1"/>
</dbReference>
<protein>
    <submittedName>
        <fullName evidence="1">DNA alkylation repair enzyme</fullName>
    </submittedName>
</protein>
<dbReference type="Pfam" id="PF08713">
    <property type="entry name" value="DNA_alkylation"/>
    <property type="match status" value="1"/>
</dbReference>
<organism evidence="1 2">
    <name type="scientific">Saccharicrinis fermentans DSM 9555 = JCM 21142</name>
    <dbReference type="NCBI Taxonomy" id="869213"/>
    <lineage>
        <taxon>Bacteria</taxon>
        <taxon>Pseudomonadati</taxon>
        <taxon>Bacteroidota</taxon>
        <taxon>Bacteroidia</taxon>
        <taxon>Marinilabiliales</taxon>
        <taxon>Marinilabiliaceae</taxon>
        <taxon>Saccharicrinis</taxon>
    </lineage>
</organism>
<dbReference type="InterPro" id="IPR014825">
    <property type="entry name" value="DNA_alkylation"/>
</dbReference>
<dbReference type="Gene3D" id="1.25.10.90">
    <property type="match status" value="1"/>
</dbReference>
<dbReference type="PANTHER" id="PTHR41291">
    <property type="entry name" value="DNA ALKYLATION REPAIR PROTEIN"/>
    <property type="match status" value="1"/>
</dbReference>
<accession>W7YDM6</accession>
<evidence type="ECO:0000313" key="1">
    <source>
        <dbReference type="EMBL" id="GAF02576.1"/>
    </source>
</evidence>
<dbReference type="InterPro" id="IPR016024">
    <property type="entry name" value="ARM-type_fold"/>
</dbReference>
<dbReference type="RefSeq" id="WP_027472480.1">
    <property type="nucleotide sequence ID" value="NZ_BAMD01000011.1"/>
</dbReference>
<dbReference type="Proteomes" id="UP000019402">
    <property type="component" value="Unassembled WGS sequence"/>
</dbReference>
<dbReference type="STRING" id="869213.GCA_000517085_02997"/>
<dbReference type="eggNOG" id="COG4912">
    <property type="taxonomic scope" value="Bacteria"/>
</dbReference>